<reference evidence="1 3" key="1">
    <citation type="journal article" date="2009" name="PLoS Biol.">
        <title>Lineage-specific biology revealed by a finished genome assembly of the mouse.</title>
        <authorList>
            <consortium name="Mouse Genome Sequencing Consortium"/>
            <person name="Church D.M."/>
            <person name="Goodstadt L."/>
            <person name="Hillier L.W."/>
            <person name="Zody M.C."/>
            <person name="Goldstein S."/>
            <person name="She X."/>
            <person name="Bult C.J."/>
            <person name="Agarwala R."/>
            <person name="Cherry J.L."/>
            <person name="DiCuccio M."/>
            <person name="Hlavina W."/>
            <person name="Kapustin Y."/>
            <person name="Meric P."/>
            <person name="Maglott D."/>
            <person name="Birtle Z."/>
            <person name="Marques A.C."/>
            <person name="Graves T."/>
            <person name="Zhou S."/>
            <person name="Teague B."/>
            <person name="Potamousis K."/>
            <person name="Churas C."/>
            <person name="Place M."/>
            <person name="Herschleb J."/>
            <person name="Runnheim R."/>
            <person name="Forrest D."/>
            <person name="Amos-Landgraf J."/>
            <person name="Schwartz D.C."/>
            <person name="Cheng Z."/>
            <person name="Lindblad-Toh K."/>
            <person name="Eichler E.E."/>
            <person name="Ponting C.P."/>
        </authorList>
    </citation>
    <scope>NUCLEOTIDE SEQUENCE [LARGE SCALE GENOMIC DNA]</scope>
    <source>
        <strain evidence="1 3">C57BL/6J</strain>
    </source>
</reference>
<keyword evidence="3" id="KW-1185">Reference proteome</keyword>
<feature type="non-terminal residue" evidence="1">
    <location>
        <position position="65"/>
    </location>
</feature>
<dbReference type="VEuPathDB" id="HostDB:ENSMUSG00000032281"/>
<dbReference type="AlphaFoldDB" id="D3YZ56"/>
<evidence type="ECO:0000313" key="2">
    <source>
        <dbReference type="MGI" id="MGI:2385656"/>
    </source>
</evidence>
<dbReference type="Proteomes" id="UP000000589">
    <property type="component" value="Chromosome 9"/>
</dbReference>
<dbReference type="AGR" id="MGI:2385656"/>
<dbReference type="GeneTree" id="ENSGT00940000160380"/>
<name>D3YZ56_MOUSE</name>
<organism evidence="1 3">
    <name type="scientific">Mus musculus</name>
    <name type="common">Mouse</name>
    <dbReference type="NCBI Taxonomy" id="10090"/>
    <lineage>
        <taxon>Eukaryota</taxon>
        <taxon>Metazoa</taxon>
        <taxon>Chordata</taxon>
        <taxon>Craniata</taxon>
        <taxon>Vertebrata</taxon>
        <taxon>Euteleostomi</taxon>
        <taxon>Mammalia</taxon>
        <taxon>Eutheria</taxon>
        <taxon>Euarchontoglires</taxon>
        <taxon>Glires</taxon>
        <taxon>Rodentia</taxon>
        <taxon>Myomorpha</taxon>
        <taxon>Muroidea</taxon>
        <taxon>Muridae</taxon>
        <taxon>Murinae</taxon>
        <taxon>Mus</taxon>
        <taxon>Mus</taxon>
    </lineage>
</organism>
<sequence length="65" mass="7238">MGKHSPKSLQVTVSSSQLQKRQGLPLWMVQRKHYGQPGRMGECACAWNLSVLSVPIPCTRCSTRP</sequence>
<dbReference type="Antibodypedia" id="27568">
    <property type="antibodies" value="170 antibodies from 23 providers"/>
</dbReference>
<dbReference type="HOGENOM" id="CLU_2849094_0_0_1"/>
<dbReference type="ExpressionAtlas" id="D3YZ56">
    <property type="expression patterns" value="baseline and differential"/>
</dbReference>
<protein>
    <submittedName>
        <fullName evidence="1">Acyl-CoA synthetase bubblegum family member 1</fullName>
    </submittedName>
</protein>
<proteinExistence type="predicted"/>
<reference evidence="1" key="3">
    <citation type="submission" date="2025-08" db="UniProtKB">
        <authorList>
            <consortium name="Ensembl"/>
        </authorList>
    </citation>
    <scope>IDENTIFICATION</scope>
    <source>
        <strain evidence="1">C57BL/6J</strain>
    </source>
</reference>
<dbReference type="MGI" id="MGI:2385656">
    <property type="gene designation" value="Acsbg1"/>
</dbReference>
<accession>D3YZ56</accession>
<evidence type="ECO:0000313" key="3">
    <source>
        <dbReference type="Proteomes" id="UP000000589"/>
    </source>
</evidence>
<reference evidence="1" key="4">
    <citation type="submission" date="2025-09" db="UniProtKB">
        <authorList>
            <consortium name="Ensembl"/>
        </authorList>
    </citation>
    <scope>IDENTIFICATION</scope>
    <source>
        <strain evidence="1">C57BL/6J</strain>
    </source>
</reference>
<evidence type="ECO:0000313" key="1">
    <source>
        <dbReference type="Ensembl" id="ENSMUSP00000118133.2"/>
    </source>
</evidence>
<dbReference type="Ensembl" id="ENSMUST00000138315.2">
    <property type="protein sequence ID" value="ENSMUSP00000118133.2"/>
    <property type="gene ID" value="ENSMUSG00000032281.12"/>
</dbReference>
<reference evidence="1 3" key="2">
    <citation type="journal article" date="2011" name="PLoS Biol.">
        <title>Modernizing reference genome assemblies.</title>
        <authorList>
            <person name="Church D.M."/>
            <person name="Schneider V.A."/>
            <person name="Graves T."/>
            <person name="Auger K."/>
            <person name="Cunningham F."/>
            <person name="Bouk N."/>
            <person name="Chen H.C."/>
            <person name="Agarwala R."/>
            <person name="McLaren W.M."/>
            <person name="Ritchie G.R."/>
            <person name="Albracht D."/>
            <person name="Kremitzki M."/>
            <person name="Rock S."/>
            <person name="Kotkiewicz H."/>
            <person name="Kremitzki C."/>
            <person name="Wollam A."/>
            <person name="Trani L."/>
            <person name="Fulton L."/>
            <person name="Fulton R."/>
            <person name="Matthews L."/>
            <person name="Whitehead S."/>
            <person name="Chow W."/>
            <person name="Torrance J."/>
            <person name="Dunn M."/>
            <person name="Harden G."/>
            <person name="Threadgold G."/>
            <person name="Wood J."/>
            <person name="Collins J."/>
            <person name="Heath P."/>
            <person name="Griffiths G."/>
            <person name="Pelan S."/>
            <person name="Grafham D."/>
            <person name="Eichler E.E."/>
            <person name="Weinstock G."/>
            <person name="Mardis E.R."/>
            <person name="Wilson R.K."/>
            <person name="Howe K."/>
            <person name="Flicek P."/>
            <person name="Hubbard T."/>
        </authorList>
    </citation>
    <scope>NUCLEOTIDE SEQUENCE [LARGE SCALE GENOMIC DNA]</scope>
    <source>
        <strain evidence="1 3">C57BL/6J</strain>
    </source>
</reference>
<gene>
    <name evidence="1 2" type="primary">Acsbg1</name>
</gene>
<dbReference type="Bgee" id="ENSMUSG00000032281">
    <property type="expression patterns" value="Expressed in lip and 142 other cell types or tissues"/>
</dbReference>